<dbReference type="InterPro" id="IPR027385">
    <property type="entry name" value="Beta-barrel_OMP"/>
</dbReference>
<organism evidence="3">
    <name type="scientific">hydrothermal vent metagenome</name>
    <dbReference type="NCBI Taxonomy" id="652676"/>
    <lineage>
        <taxon>unclassified sequences</taxon>
        <taxon>metagenomes</taxon>
        <taxon>ecological metagenomes</taxon>
    </lineage>
</organism>
<reference evidence="3" key="1">
    <citation type="submission" date="2018-06" db="EMBL/GenBank/DDBJ databases">
        <authorList>
            <person name="Zhirakovskaya E."/>
        </authorList>
    </citation>
    <scope>NUCLEOTIDE SEQUENCE</scope>
</reference>
<evidence type="ECO:0000256" key="1">
    <source>
        <dbReference type="ARBA" id="ARBA00022729"/>
    </source>
</evidence>
<dbReference type="Pfam" id="PF13505">
    <property type="entry name" value="OMP_b-brl"/>
    <property type="match status" value="1"/>
</dbReference>
<accession>A0A3B0WC39</accession>
<sequence>MKLKQSLLLTTMTLLTFMSFHSQAGRQGVSYYYGLGLGIIAPTDLDIAGVGNLIVGIEEDGWSFEAIAFTSTKAGTDSPAVDYSANGTHFGLAYRTVERNNSWFKFKVSGTKMTFDTTDTTTDFDTSGNSYTIGWGMRMGTNSRLEIDYDFYDSNDLDAVHMITTRYFWGGSEYKGRKF</sequence>
<keyword evidence="1" id="KW-0732">Signal</keyword>
<dbReference type="AlphaFoldDB" id="A0A3B0WC39"/>
<gene>
    <name evidence="3" type="ORF">MNBD_GAMMA07-1915</name>
</gene>
<name>A0A3B0WC39_9ZZZZ</name>
<feature type="domain" description="Outer membrane protein beta-barrel" evidence="2">
    <location>
        <begin position="12"/>
        <end position="163"/>
    </location>
</feature>
<evidence type="ECO:0000259" key="2">
    <source>
        <dbReference type="Pfam" id="PF13505"/>
    </source>
</evidence>
<evidence type="ECO:0000313" key="3">
    <source>
        <dbReference type="EMBL" id="VAW52861.1"/>
    </source>
</evidence>
<dbReference type="EMBL" id="UOFF01000009">
    <property type="protein sequence ID" value="VAW52861.1"/>
    <property type="molecule type" value="Genomic_DNA"/>
</dbReference>
<proteinExistence type="predicted"/>
<protein>
    <recommendedName>
        <fullName evidence="2">Outer membrane protein beta-barrel domain-containing protein</fullName>
    </recommendedName>
</protein>